<sequence length="526" mass="57226">MTEAPEIEAMGVWPDTIPHAAQAAARRWPDETGLIEGDRRWTFAQIWDDARASASAFLASGIGRGDRVAIWAPNSREWILAALGAQSVGAAIVPLNTRFKGQEAADIVRRSRAKIVFAPRTFLDTDYRALIAGEDLPDLAEFLFLDSDWDSFVARGRGKDDPAVEAALARLSGEDICDIIFTSGTTGRPKGVLTAHAQAVQIFGDWAVRVDLREGDRYLIVNPFFHTFGYKAGWAVCFTRGATIVPMAMFDVAETVRQIEVNRISFLPGPPTIYQSLLQELAGDKPRDFSSLRVAVTGAAPVAPTLVERMRRELGMSNIVNGYGMTECGAISMTRQGDDAETVAHSCGYPLPGIEARCVDEQGNDLPPGETGEIWIRGPAVMKGYLDDPQATAEAIDAEGWLHTGDVGTIDARGYLALTDRKKDMYISGGFNCYPAEIEKLLAAHPAIEMAGVIGIADERLGEVGKAFVVLRPGMQAEEADIIRWARANMANYKVPRRVAILPALPRNAAGKILRTALRELEEKTA</sequence>
<evidence type="ECO:0000313" key="3">
    <source>
        <dbReference type="EMBL" id="MBB3926939.1"/>
    </source>
</evidence>
<evidence type="ECO:0000259" key="2">
    <source>
        <dbReference type="Pfam" id="PF13193"/>
    </source>
</evidence>
<evidence type="ECO:0000313" key="4">
    <source>
        <dbReference type="Proteomes" id="UP000571950"/>
    </source>
</evidence>
<dbReference type="RefSeq" id="WP_246343731.1">
    <property type="nucleotide sequence ID" value="NZ_BSPS01000072.1"/>
</dbReference>
<dbReference type="AlphaFoldDB" id="A0A7W6FRD9"/>
<dbReference type="PANTHER" id="PTHR43767:SF1">
    <property type="entry name" value="NONRIBOSOMAL PEPTIDE SYNTHASE PES1 (EUROFUNG)-RELATED"/>
    <property type="match status" value="1"/>
</dbReference>
<dbReference type="Gene3D" id="3.40.50.12780">
    <property type="entry name" value="N-terminal domain of ligase-like"/>
    <property type="match status" value="1"/>
</dbReference>
<evidence type="ECO:0000259" key="1">
    <source>
        <dbReference type="Pfam" id="PF00501"/>
    </source>
</evidence>
<organism evidence="3 4">
    <name type="scientific">Sphingobium jiangsuense</name>
    <dbReference type="NCBI Taxonomy" id="870476"/>
    <lineage>
        <taxon>Bacteria</taxon>
        <taxon>Pseudomonadati</taxon>
        <taxon>Pseudomonadota</taxon>
        <taxon>Alphaproteobacteria</taxon>
        <taxon>Sphingomonadales</taxon>
        <taxon>Sphingomonadaceae</taxon>
        <taxon>Sphingobium</taxon>
    </lineage>
</organism>
<reference evidence="3 4" key="1">
    <citation type="submission" date="2020-08" db="EMBL/GenBank/DDBJ databases">
        <title>Genomic Encyclopedia of Type Strains, Phase IV (KMG-IV): sequencing the most valuable type-strain genomes for metagenomic binning, comparative biology and taxonomic classification.</title>
        <authorList>
            <person name="Goeker M."/>
        </authorList>
    </citation>
    <scope>NUCLEOTIDE SEQUENCE [LARGE SCALE GENOMIC DNA]</scope>
    <source>
        <strain evidence="3 4">DSM 26189</strain>
    </source>
</reference>
<dbReference type="InterPro" id="IPR045851">
    <property type="entry name" value="AMP-bd_C_sf"/>
</dbReference>
<dbReference type="SUPFAM" id="SSF56801">
    <property type="entry name" value="Acetyl-CoA synthetase-like"/>
    <property type="match status" value="1"/>
</dbReference>
<dbReference type="InterPro" id="IPR020845">
    <property type="entry name" value="AMP-binding_CS"/>
</dbReference>
<proteinExistence type="predicted"/>
<keyword evidence="3" id="KW-0436">Ligase</keyword>
<dbReference type="NCBIfam" id="NF005801">
    <property type="entry name" value="PRK07656.1"/>
    <property type="match status" value="1"/>
</dbReference>
<accession>A0A7W6FRD9</accession>
<dbReference type="InterPro" id="IPR050237">
    <property type="entry name" value="ATP-dep_AMP-bd_enzyme"/>
</dbReference>
<dbReference type="InterPro" id="IPR025110">
    <property type="entry name" value="AMP-bd_C"/>
</dbReference>
<keyword evidence="4" id="KW-1185">Reference proteome</keyword>
<dbReference type="InterPro" id="IPR000873">
    <property type="entry name" value="AMP-dep_synth/lig_dom"/>
</dbReference>
<dbReference type="Proteomes" id="UP000571950">
    <property type="component" value="Unassembled WGS sequence"/>
</dbReference>
<protein>
    <submittedName>
        <fullName evidence="3">Acyl-CoA synthetase (AMP-forming)/AMP-acid ligase II</fullName>
    </submittedName>
</protein>
<dbReference type="InterPro" id="IPR042099">
    <property type="entry name" value="ANL_N_sf"/>
</dbReference>
<feature type="domain" description="AMP-binding enzyme C-terminal" evidence="2">
    <location>
        <begin position="437"/>
        <end position="512"/>
    </location>
</feature>
<gene>
    <name evidence="3" type="ORF">GGR43_002662</name>
</gene>
<dbReference type="Pfam" id="PF13193">
    <property type="entry name" value="AMP-binding_C"/>
    <property type="match status" value="1"/>
</dbReference>
<name>A0A7W6FRD9_9SPHN</name>
<feature type="domain" description="AMP-dependent synthetase/ligase" evidence="1">
    <location>
        <begin position="22"/>
        <end position="386"/>
    </location>
</feature>
<comment type="caution">
    <text evidence="3">The sequence shown here is derived from an EMBL/GenBank/DDBJ whole genome shotgun (WGS) entry which is preliminary data.</text>
</comment>
<dbReference type="Pfam" id="PF00501">
    <property type="entry name" value="AMP-binding"/>
    <property type="match status" value="1"/>
</dbReference>
<dbReference type="PROSITE" id="PS00455">
    <property type="entry name" value="AMP_BINDING"/>
    <property type="match status" value="1"/>
</dbReference>
<dbReference type="GO" id="GO:0016878">
    <property type="term" value="F:acid-thiol ligase activity"/>
    <property type="evidence" value="ECO:0007669"/>
    <property type="project" value="UniProtKB-ARBA"/>
</dbReference>
<dbReference type="PANTHER" id="PTHR43767">
    <property type="entry name" value="LONG-CHAIN-FATTY-ACID--COA LIGASE"/>
    <property type="match status" value="1"/>
</dbReference>
<dbReference type="Gene3D" id="3.30.300.30">
    <property type="match status" value="1"/>
</dbReference>
<dbReference type="EMBL" id="JACIDT010000009">
    <property type="protein sequence ID" value="MBB3926939.1"/>
    <property type="molecule type" value="Genomic_DNA"/>
</dbReference>